<dbReference type="Pfam" id="PF10961">
    <property type="entry name" value="SelK_SelG"/>
    <property type="match status" value="1"/>
</dbReference>
<evidence type="ECO:0000256" key="1">
    <source>
        <dbReference type="SAM" id="MobiDB-lite"/>
    </source>
</evidence>
<evidence type="ECO:0000313" key="2">
    <source>
        <dbReference type="EMBL" id="KAK7072618.1"/>
    </source>
</evidence>
<comment type="caution">
    <text evidence="2">The sequence shown here is derived from an EMBL/GenBank/DDBJ whole genome shotgun (WGS) entry which is preliminary data.</text>
</comment>
<protein>
    <submittedName>
        <fullName evidence="2">Uncharacterized protein</fullName>
    </submittedName>
</protein>
<evidence type="ECO:0000313" key="3">
    <source>
        <dbReference type="Proteomes" id="UP001381693"/>
    </source>
</evidence>
<reference evidence="2 3" key="1">
    <citation type="submission" date="2023-11" db="EMBL/GenBank/DDBJ databases">
        <title>Halocaridina rubra genome assembly.</title>
        <authorList>
            <person name="Smith C."/>
        </authorList>
    </citation>
    <scope>NUCLEOTIDE SEQUENCE [LARGE SCALE GENOMIC DNA]</scope>
    <source>
        <strain evidence="2">EP-1</strain>
        <tissue evidence="2">Whole</tissue>
    </source>
</reference>
<dbReference type="AlphaFoldDB" id="A0AAN8X1Q0"/>
<organism evidence="2 3">
    <name type="scientific">Halocaridina rubra</name>
    <name type="common">Hawaiian red shrimp</name>
    <dbReference type="NCBI Taxonomy" id="373956"/>
    <lineage>
        <taxon>Eukaryota</taxon>
        <taxon>Metazoa</taxon>
        <taxon>Ecdysozoa</taxon>
        <taxon>Arthropoda</taxon>
        <taxon>Crustacea</taxon>
        <taxon>Multicrustacea</taxon>
        <taxon>Malacostraca</taxon>
        <taxon>Eumalacostraca</taxon>
        <taxon>Eucarida</taxon>
        <taxon>Decapoda</taxon>
        <taxon>Pleocyemata</taxon>
        <taxon>Caridea</taxon>
        <taxon>Atyoidea</taxon>
        <taxon>Atyidae</taxon>
        <taxon>Halocaridina</taxon>
    </lineage>
</organism>
<proteinExistence type="predicted"/>
<dbReference type="EMBL" id="JAXCGZ010013403">
    <property type="protein sequence ID" value="KAK7072618.1"/>
    <property type="molecule type" value="Genomic_DNA"/>
</dbReference>
<name>A0AAN8X1Q0_HALRR</name>
<keyword evidence="3" id="KW-1185">Reference proteome</keyword>
<dbReference type="InterPro" id="IPR024491">
    <property type="entry name" value="Se_SelK/SelG"/>
</dbReference>
<feature type="region of interest" description="Disordered" evidence="1">
    <location>
        <begin position="1"/>
        <end position="54"/>
    </location>
</feature>
<dbReference type="Proteomes" id="UP001381693">
    <property type="component" value="Unassembled WGS sequence"/>
</dbReference>
<sequence length="54" mass="5345">FQTLINPSLTKRGDGYSSSFSAPGRGPPPGPPSRRLGRIGRIGGAGPPPMGGGG</sequence>
<accession>A0AAN8X1Q0</accession>
<gene>
    <name evidence="2" type="ORF">SK128_003468</name>
</gene>
<feature type="non-terminal residue" evidence="2">
    <location>
        <position position="1"/>
    </location>
</feature>